<evidence type="ECO:0000256" key="2">
    <source>
        <dbReference type="SAM" id="Phobius"/>
    </source>
</evidence>
<feature type="compositionally biased region" description="Polar residues" evidence="1">
    <location>
        <begin position="135"/>
        <end position="150"/>
    </location>
</feature>
<organism evidence="5">
    <name type="scientific">Thelazia callipaeda</name>
    <name type="common">Oriental eyeworm</name>
    <name type="synonym">Parasitic nematode</name>
    <dbReference type="NCBI Taxonomy" id="103827"/>
    <lineage>
        <taxon>Eukaryota</taxon>
        <taxon>Metazoa</taxon>
        <taxon>Ecdysozoa</taxon>
        <taxon>Nematoda</taxon>
        <taxon>Chromadorea</taxon>
        <taxon>Rhabditida</taxon>
        <taxon>Spirurina</taxon>
        <taxon>Spiruromorpha</taxon>
        <taxon>Thelazioidea</taxon>
        <taxon>Thelaziidae</taxon>
        <taxon>Thelazia</taxon>
    </lineage>
</organism>
<keyword evidence="4" id="KW-1185">Reference proteome</keyword>
<keyword evidence="2" id="KW-0472">Membrane</keyword>
<feature type="region of interest" description="Disordered" evidence="1">
    <location>
        <begin position="454"/>
        <end position="474"/>
    </location>
</feature>
<evidence type="ECO:0000313" key="3">
    <source>
        <dbReference type="EMBL" id="VDN01858.1"/>
    </source>
</evidence>
<dbReference type="OrthoDB" id="5838215at2759"/>
<sequence>MKVFSVGIDEKSLSAKDSPSSPDSISVASTPIITFEKKRRPNKNYLICWGALCLIILFAIVMSEMAYSRAREDLRLRWMELKNKIGIGCDECMNTPRSAQPFHQQRFPTVLENSNDVILAAQALHAEPMEILEQITSRSNSTTSEDNNLSAEKDKPMESRFDFLRKIIPKIKEQAEKSGLEGVMEVKMLHIDSVEPNKNGFEQLRPVDLMGAPRPNANLVDDVLRSETADGTDRLMFNPQYTLPQNEMGMNEQMIVPSAFVQPQQLWPEPWGGQSSNILFSNDIQHPYPFYMTNPLFFYQPPSHQALQQHQSQLALANSWLWANGANGINTFQRHDVSNPWFFNDPHLFQNPELVNPWQQYGISPFAVSLTTPTWHNGFLFNQPADYAWSSQQQVWLPFQQPWTGNMAQSNQLLNLQERNQQRVRPPWTASMAYSNPLLNVQNRNAQRIRQPWPANVGHSNQLPNAPNRDPQRV</sequence>
<feature type="transmembrane region" description="Helical" evidence="2">
    <location>
        <begin position="46"/>
        <end position="67"/>
    </location>
</feature>
<dbReference type="AlphaFoldDB" id="A0A0N5CWJ6"/>
<gene>
    <name evidence="3" type="ORF">TCLT_LOCUS4708</name>
</gene>
<keyword evidence="2" id="KW-0812">Transmembrane</keyword>
<evidence type="ECO:0000256" key="1">
    <source>
        <dbReference type="SAM" id="MobiDB-lite"/>
    </source>
</evidence>
<proteinExistence type="predicted"/>
<reference evidence="5" key="1">
    <citation type="submission" date="2016-04" db="UniProtKB">
        <authorList>
            <consortium name="WormBaseParasite"/>
        </authorList>
    </citation>
    <scope>IDENTIFICATION</scope>
</reference>
<accession>A0A0N5CWJ6</accession>
<reference evidence="3 4" key="2">
    <citation type="submission" date="2018-11" db="EMBL/GenBank/DDBJ databases">
        <authorList>
            <consortium name="Pathogen Informatics"/>
        </authorList>
    </citation>
    <scope>NUCLEOTIDE SEQUENCE [LARGE SCALE GENOMIC DNA]</scope>
</reference>
<evidence type="ECO:0000313" key="4">
    <source>
        <dbReference type="Proteomes" id="UP000276776"/>
    </source>
</evidence>
<dbReference type="EMBL" id="UYYF01004300">
    <property type="protein sequence ID" value="VDN01858.1"/>
    <property type="molecule type" value="Genomic_DNA"/>
</dbReference>
<dbReference type="Proteomes" id="UP000276776">
    <property type="component" value="Unassembled WGS sequence"/>
</dbReference>
<name>A0A0N5CWJ6_THECL</name>
<dbReference type="STRING" id="103827.A0A0N5CWJ6"/>
<evidence type="ECO:0000313" key="5">
    <source>
        <dbReference type="WBParaSite" id="TCLT_0000471901-mRNA-1"/>
    </source>
</evidence>
<dbReference type="WBParaSite" id="TCLT_0000471901-mRNA-1">
    <property type="protein sequence ID" value="TCLT_0000471901-mRNA-1"/>
    <property type="gene ID" value="TCLT_0000471901"/>
</dbReference>
<keyword evidence="2" id="KW-1133">Transmembrane helix</keyword>
<feature type="region of interest" description="Disordered" evidence="1">
    <location>
        <begin position="135"/>
        <end position="154"/>
    </location>
</feature>
<protein>
    <submittedName>
        <fullName evidence="3 5">Uncharacterized protein</fullName>
    </submittedName>
</protein>